<feature type="transmembrane region" description="Helical" evidence="1">
    <location>
        <begin position="153"/>
        <end position="170"/>
    </location>
</feature>
<proteinExistence type="predicted"/>
<dbReference type="KEGG" id="ares:IWH25_18300"/>
<keyword evidence="3" id="KW-1185">Reference proteome</keyword>
<keyword evidence="1" id="KW-0472">Membrane</keyword>
<evidence type="ECO:0000313" key="3">
    <source>
        <dbReference type="Proteomes" id="UP000663444"/>
    </source>
</evidence>
<gene>
    <name evidence="2" type="ORF">IWH25_18300</name>
</gene>
<evidence type="ECO:0000256" key="1">
    <source>
        <dbReference type="SAM" id="Phobius"/>
    </source>
</evidence>
<evidence type="ECO:0000313" key="2">
    <source>
        <dbReference type="EMBL" id="QRJ63663.1"/>
    </source>
</evidence>
<dbReference type="AlphaFoldDB" id="A0A974Y315"/>
<protein>
    <submittedName>
        <fullName evidence="2">Uncharacterized protein</fullName>
    </submittedName>
</protein>
<keyword evidence="1" id="KW-1133">Transmembrane helix</keyword>
<reference evidence="2" key="1">
    <citation type="submission" date="2020-11" db="EMBL/GenBank/DDBJ databases">
        <title>Azospira restricta DSM 18626 genome sequence.</title>
        <authorList>
            <person name="Moe W.M."/>
        </authorList>
    </citation>
    <scope>NUCLEOTIDE SEQUENCE</scope>
    <source>
        <strain evidence="2">DSM 18626</strain>
    </source>
</reference>
<feature type="transmembrane region" description="Helical" evidence="1">
    <location>
        <begin position="79"/>
        <end position="102"/>
    </location>
</feature>
<accession>A0A974Y315</accession>
<keyword evidence="1" id="KW-0812">Transmembrane</keyword>
<sequence length="379" mass="41937">MNPITNNAPRLLPTLFLLGYSMAALFAARLPIPAGWPVATQGLPPLIGPWAGYCALVGLLCALVDRVDGAHAVGAYRLFGRWFWLAGMLIVAVSAGLALARIAYADDLFRPARLAAAIIIALTAFVVLAYLSQQRAPRRATATTSESPRRQRTKAALAIALTALAAFMLHQRYSEKVERDRFYDQRDADERRAAATWRHDIDFFRGGETVAELTAKMQREGYVLRCYSDLRSEERLQADDRSNCWANLGTAWDQPALLIAFAFGDRGLRDYVLRFPEGSWRGVQAHLDRTGRRLDFTMGVDHETGGPIFGWAFDSGLVMSAAPPRGGEITVAWQAKEEVAKRHCPYQSPRRAGKNPNGVTVPLARVWPGVDCDKAMYDD</sequence>
<dbReference type="RefSeq" id="WP_203387194.1">
    <property type="nucleotide sequence ID" value="NZ_CP064781.1"/>
</dbReference>
<dbReference type="Proteomes" id="UP000663444">
    <property type="component" value="Chromosome"/>
</dbReference>
<dbReference type="EMBL" id="CP064781">
    <property type="protein sequence ID" value="QRJ63663.1"/>
    <property type="molecule type" value="Genomic_DNA"/>
</dbReference>
<organism evidence="2 3">
    <name type="scientific">Azospira restricta</name>
    <dbReference type="NCBI Taxonomy" id="404405"/>
    <lineage>
        <taxon>Bacteria</taxon>
        <taxon>Pseudomonadati</taxon>
        <taxon>Pseudomonadota</taxon>
        <taxon>Betaproteobacteria</taxon>
        <taxon>Rhodocyclales</taxon>
        <taxon>Rhodocyclaceae</taxon>
        <taxon>Azospira</taxon>
    </lineage>
</organism>
<feature type="transmembrane region" description="Helical" evidence="1">
    <location>
        <begin position="47"/>
        <end position="67"/>
    </location>
</feature>
<name>A0A974Y315_9RHOO</name>
<feature type="transmembrane region" description="Helical" evidence="1">
    <location>
        <begin position="114"/>
        <end position="132"/>
    </location>
</feature>